<keyword evidence="4" id="KW-0274">FAD</keyword>
<dbReference type="PANTHER" id="PTHR47470">
    <property type="entry name" value="CHOLESTEROL OXIDASE"/>
    <property type="match status" value="1"/>
</dbReference>
<keyword evidence="3" id="KW-0285">Flavoprotein</keyword>
<dbReference type="EMBL" id="UOEK01000218">
    <property type="protein sequence ID" value="VAW01810.1"/>
    <property type="molecule type" value="Genomic_DNA"/>
</dbReference>
<accession>A0A3B0SC01</accession>
<feature type="non-terminal residue" evidence="17">
    <location>
        <position position="1"/>
    </location>
</feature>
<evidence type="ECO:0000256" key="14">
    <source>
        <dbReference type="ARBA" id="ARBA00049778"/>
    </source>
</evidence>
<evidence type="ECO:0000256" key="4">
    <source>
        <dbReference type="ARBA" id="ARBA00022827"/>
    </source>
</evidence>
<keyword evidence="5 17" id="KW-0560">Oxidoreductase</keyword>
<keyword evidence="2" id="KW-0153">Cholesterol metabolism</keyword>
<evidence type="ECO:0000313" key="17">
    <source>
        <dbReference type="EMBL" id="VAW01810.1"/>
    </source>
</evidence>
<dbReference type="PANTHER" id="PTHR47470:SF1">
    <property type="entry name" value="FAD-DEPENDENT OXIDOREDUCTASE 2 FAD BINDING DOMAIN-CONTAINING PROTEIN"/>
    <property type="match status" value="1"/>
</dbReference>
<evidence type="ECO:0000256" key="13">
    <source>
        <dbReference type="ARBA" id="ARBA00049744"/>
    </source>
</evidence>
<feature type="domain" description="Glucose-methanol-choline oxidoreductase C-terminal" evidence="16">
    <location>
        <begin position="45"/>
        <end position="99"/>
    </location>
</feature>
<evidence type="ECO:0000256" key="9">
    <source>
        <dbReference type="ARBA" id="ARBA00023235"/>
    </source>
</evidence>
<dbReference type="InterPro" id="IPR007867">
    <property type="entry name" value="GMC_OxRtase_C"/>
</dbReference>
<comment type="pathway">
    <text evidence="11">Steroid metabolism; cholesterol degradation.</text>
</comment>
<evidence type="ECO:0000256" key="10">
    <source>
        <dbReference type="ARBA" id="ARBA00038856"/>
    </source>
</evidence>
<dbReference type="Gene3D" id="3.50.50.60">
    <property type="entry name" value="FAD/NAD(P)-binding domain"/>
    <property type="match status" value="1"/>
</dbReference>
<dbReference type="SUPFAM" id="SSF51905">
    <property type="entry name" value="FAD/NAD(P)-binding domain"/>
    <property type="match status" value="1"/>
</dbReference>
<evidence type="ECO:0000256" key="3">
    <source>
        <dbReference type="ARBA" id="ARBA00022630"/>
    </source>
</evidence>
<dbReference type="GO" id="GO:0016995">
    <property type="term" value="F:cholesterol oxidase activity"/>
    <property type="evidence" value="ECO:0007669"/>
    <property type="project" value="UniProtKB-EC"/>
</dbReference>
<comment type="cofactor">
    <cofactor evidence="1">
        <name>FAD</name>
        <dbReference type="ChEBI" id="CHEBI:57692"/>
    </cofactor>
</comment>
<dbReference type="InterPro" id="IPR052542">
    <property type="entry name" value="Cholesterol_Oxidase"/>
</dbReference>
<gene>
    <name evidence="17" type="ORF">MNBD_ACTINO02-2720</name>
</gene>
<evidence type="ECO:0000256" key="11">
    <source>
        <dbReference type="ARBA" id="ARBA00049645"/>
    </source>
</evidence>
<dbReference type="EC" id="1.1.3.6" evidence="12"/>
<evidence type="ECO:0000256" key="2">
    <source>
        <dbReference type="ARBA" id="ARBA00022548"/>
    </source>
</evidence>
<dbReference type="AlphaFoldDB" id="A0A3B0SC01"/>
<evidence type="ECO:0000256" key="1">
    <source>
        <dbReference type="ARBA" id="ARBA00001974"/>
    </source>
</evidence>
<dbReference type="EC" id="5.3.3.1" evidence="10"/>
<evidence type="ECO:0000256" key="7">
    <source>
        <dbReference type="ARBA" id="ARBA00023166"/>
    </source>
</evidence>
<keyword evidence="7" id="KW-1207">Sterol metabolism</keyword>
<organism evidence="17">
    <name type="scientific">hydrothermal vent metagenome</name>
    <dbReference type="NCBI Taxonomy" id="652676"/>
    <lineage>
        <taxon>unclassified sequences</taxon>
        <taxon>metagenomes</taxon>
        <taxon>ecological metagenomes</taxon>
    </lineage>
</organism>
<dbReference type="Pfam" id="PF05199">
    <property type="entry name" value="GMC_oxred_C"/>
    <property type="match status" value="1"/>
</dbReference>
<name>A0A3B0SC01_9ZZZZ</name>
<evidence type="ECO:0000259" key="16">
    <source>
        <dbReference type="Pfam" id="PF05199"/>
    </source>
</evidence>
<feature type="region of interest" description="Disordered" evidence="15">
    <location>
        <begin position="103"/>
        <end position="129"/>
    </location>
</feature>
<evidence type="ECO:0000256" key="15">
    <source>
        <dbReference type="SAM" id="MobiDB-lite"/>
    </source>
</evidence>
<protein>
    <recommendedName>
        <fullName evidence="13">Cholesterol oxidase</fullName>
        <ecNumber evidence="12">1.1.3.6</ecNumber>
        <ecNumber evidence="10">5.3.3.1</ecNumber>
    </recommendedName>
    <alternativeName>
        <fullName evidence="14">Cholesterol isomerase</fullName>
    </alternativeName>
</protein>
<reference evidence="17" key="1">
    <citation type="submission" date="2018-06" db="EMBL/GenBank/DDBJ databases">
        <authorList>
            <person name="Zhirakovskaya E."/>
        </authorList>
    </citation>
    <scope>NUCLEOTIDE SEQUENCE</scope>
</reference>
<dbReference type="GO" id="GO:0004769">
    <property type="term" value="F:steroid Delta-isomerase activity"/>
    <property type="evidence" value="ECO:0007669"/>
    <property type="project" value="UniProtKB-EC"/>
</dbReference>
<evidence type="ECO:0000256" key="8">
    <source>
        <dbReference type="ARBA" id="ARBA00023221"/>
    </source>
</evidence>
<keyword evidence="8" id="KW-0753">Steroid metabolism</keyword>
<keyword evidence="6" id="KW-0443">Lipid metabolism</keyword>
<evidence type="ECO:0000256" key="12">
    <source>
        <dbReference type="ARBA" id="ARBA00049723"/>
    </source>
</evidence>
<dbReference type="GO" id="GO:0008203">
    <property type="term" value="P:cholesterol metabolic process"/>
    <property type="evidence" value="ECO:0007669"/>
    <property type="project" value="UniProtKB-KW"/>
</dbReference>
<evidence type="ECO:0000256" key="6">
    <source>
        <dbReference type="ARBA" id="ARBA00023098"/>
    </source>
</evidence>
<keyword evidence="9 17" id="KW-0413">Isomerase</keyword>
<sequence length="129" mass="13558">SEQGHGEPNPTYIPVANEAARKTADIIGGFGSSTVNEVLFDTPLTAHILGGAPIGPDADHGVIDGYHRVFGHEGLHVIDGAAIGANLGVNPSLTITAMAERANSMWPNKGEEDRRVPLGDPYRPVDSPR</sequence>
<evidence type="ECO:0000256" key="5">
    <source>
        <dbReference type="ARBA" id="ARBA00023002"/>
    </source>
</evidence>
<proteinExistence type="predicted"/>
<dbReference type="InterPro" id="IPR036188">
    <property type="entry name" value="FAD/NAD-bd_sf"/>
</dbReference>